<sequence length="445" mass="49896">MDKSNFRLILVTIALCTTKGDNNEKNATCLYGKYGDPFILKCINNTNSTSWDGPSSQSLTVFGETPYAHDDEIVPELPNAENLLLVGDFSAGEYNLMVINLTHNEEGYYKCNAIRGKIPYEFRYFLRIKVPPKKLTTNGRNGILIGKAGEEMHITCNVERGVPENETMISLYFKGNVIKKTFAEMLIYSFVPRKVNNRDIFKCAVENLLLDSPLEETIRLKVLYQPSVRFDKNEYNFSVYEGTDFSITCFSDSNQVTTEILWEANDTIIEKQIQHLEHLPLNIANIQQHHEGKYTCVAKNHLGIGKKSIYITVECCQVKIETTNATVIVIISVILIVTIFLGVLIFLARDDLSVDNQMYQSRDDTADNETTVHRHIGAEIQDNRMDLSGGSASYGCVNAQGNSALNYAEIIFTPGPSESRCVVHGKENMTIYSDVVLPVASVAVH</sequence>
<gene>
    <name evidence="4" type="ORF">MCOR_10117</name>
</gene>
<keyword evidence="1" id="KW-1133">Transmembrane helix</keyword>
<dbReference type="OrthoDB" id="5985519at2759"/>
<dbReference type="InterPro" id="IPR007110">
    <property type="entry name" value="Ig-like_dom"/>
</dbReference>
<dbReference type="PANTHER" id="PTHR45889:SF8">
    <property type="entry name" value="IG-LIKE DOMAIN-CONTAINING PROTEIN"/>
    <property type="match status" value="1"/>
</dbReference>
<dbReference type="InterPro" id="IPR003598">
    <property type="entry name" value="Ig_sub2"/>
</dbReference>
<dbReference type="InterPro" id="IPR003599">
    <property type="entry name" value="Ig_sub"/>
</dbReference>
<dbReference type="Gene3D" id="2.60.40.10">
    <property type="entry name" value="Immunoglobulins"/>
    <property type="match status" value="2"/>
</dbReference>
<feature type="chain" id="PRO_5026760337" description="Ig-like domain-containing protein" evidence="2">
    <location>
        <begin position="21"/>
        <end position="445"/>
    </location>
</feature>
<dbReference type="AlphaFoldDB" id="A0A6J8AQ23"/>
<name>A0A6J8AQ23_MYTCO</name>
<accession>A0A6J8AQ23</accession>
<dbReference type="SUPFAM" id="SSF48726">
    <property type="entry name" value="Immunoglobulin"/>
    <property type="match status" value="2"/>
</dbReference>
<protein>
    <recommendedName>
        <fullName evidence="3">Ig-like domain-containing protein</fullName>
    </recommendedName>
</protein>
<feature type="domain" description="Ig-like" evidence="3">
    <location>
        <begin position="226"/>
        <end position="312"/>
    </location>
</feature>
<feature type="transmembrane region" description="Helical" evidence="1">
    <location>
        <begin position="325"/>
        <end position="348"/>
    </location>
</feature>
<dbReference type="SMART" id="SM00408">
    <property type="entry name" value="IGc2"/>
    <property type="match status" value="1"/>
</dbReference>
<dbReference type="Proteomes" id="UP000507470">
    <property type="component" value="Unassembled WGS sequence"/>
</dbReference>
<dbReference type="InterPro" id="IPR013783">
    <property type="entry name" value="Ig-like_fold"/>
</dbReference>
<evidence type="ECO:0000259" key="3">
    <source>
        <dbReference type="PROSITE" id="PS50835"/>
    </source>
</evidence>
<keyword evidence="1" id="KW-0472">Membrane</keyword>
<dbReference type="Pfam" id="PF13927">
    <property type="entry name" value="Ig_3"/>
    <property type="match status" value="1"/>
</dbReference>
<feature type="signal peptide" evidence="2">
    <location>
        <begin position="1"/>
        <end position="20"/>
    </location>
</feature>
<keyword evidence="2" id="KW-0732">Signal</keyword>
<dbReference type="InterPro" id="IPR036179">
    <property type="entry name" value="Ig-like_dom_sf"/>
</dbReference>
<reference evidence="4 5" key="1">
    <citation type="submission" date="2020-06" db="EMBL/GenBank/DDBJ databases">
        <authorList>
            <person name="Li R."/>
            <person name="Bekaert M."/>
        </authorList>
    </citation>
    <scope>NUCLEOTIDE SEQUENCE [LARGE SCALE GENOMIC DNA]</scope>
    <source>
        <strain evidence="5">wild</strain>
    </source>
</reference>
<evidence type="ECO:0000256" key="1">
    <source>
        <dbReference type="SAM" id="Phobius"/>
    </source>
</evidence>
<dbReference type="SMART" id="SM00409">
    <property type="entry name" value="IG"/>
    <property type="match status" value="3"/>
</dbReference>
<dbReference type="EMBL" id="CACVKT020001809">
    <property type="protein sequence ID" value="CAC5371786.1"/>
    <property type="molecule type" value="Genomic_DNA"/>
</dbReference>
<evidence type="ECO:0000313" key="4">
    <source>
        <dbReference type="EMBL" id="CAC5371786.1"/>
    </source>
</evidence>
<evidence type="ECO:0000256" key="2">
    <source>
        <dbReference type="SAM" id="SignalP"/>
    </source>
</evidence>
<evidence type="ECO:0000313" key="5">
    <source>
        <dbReference type="Proteomes" id="UP000507470"/>
    </source>
</evidence>
<keyword evidence="5" id="KW-1185">Reference proteome</keyword>
<dbReference type="PANTHER" id="PTHR45889">
    <property type="entry name" value="IG-LIKE DOMAIN-CONTAINING PROTEIN"/>
    <property type="match status" value="1"/>
</dbReference>
<organism evidence="4 5">
    <name type="scientific">Mytilus coruscus</name>
    <name type="common">Sea mussel</name>
    <dbReference type="NCBI Taxonomy" id="42192"/>
    <lineage>
        <taxon>Eukaryota</taxon>
        <taxon>Metazoa</taxon>
        <taxon>Spiralia</taxon>
        <taxon>Lophotrochozoa</taxon>
        <taxon>Mollusca</taxon>
        <taxon>Bivalvia</taxon>
        <taxon>Autobranchia</taxon>
        <taxon>Pteriomorphia</taxon>
        <taxon>Mytilida</taxon>
        <taxon>Mytiloidea</taxon>
        <taxon>Mytilidae</taxon>
        <taxon>Mytilinae</taxon>
        <taxon>Mytilus</taxon>
    </lineage>
</organism>
<keyword evidence="1" id="KW-0812">Transmembrane</keyword>
<dbReference type="PROSITE" id="PS50835">
    <property type="entry name" value="IG_LIKE"/>
    <property type="match status" value="1"/>
</dbReference>
<proteinExistence type="predicted"/>